<dbReference type="GO" id="GO:1902201">
    <property type="term" value="P:negative regulation of bacterial-type flagellum-dependent cell motility"/>
    <property type="evidence" value="ECO:0007669"/>
    <property type="project" value="TreeGrafter"/>
</dbReference>
<dbReference type="SUPFAM" id="SSF55073">
    <property type="entry name" value="Nucleotide cyclase"/>
    <property type="match status" value="1"/>
</dbReference>
<dbReference type="Gene3D" id="3.30.70.270">
    <property type="match status" value="1"/>
</dbReference>
<keyword evidence="3" id="KW-0812">Transmembrane</keyword>
<dbReference type="Pfam" id="PF00990">
    <property type="entry name" value="GGDEF"/>
    <property type="match status" value="1"/>
</dbReference>
<dbReference type="Proteomes" id="UP000219068">
    <property type="component" value="Unassembled WGS sequence"/>
</dbReference>
<dbReference type="EC" id="2.7.7.65" evidence="1"/>
<dbReference type="GO" id="GO:0005886">
    <property type="term" value="C:plasma membrane"/>
    <property type="evidence" value="ECO:0007669"/>
    <property type="project" value="TreeGrafter"/>
</dbReference>
<sequence length="497" mass="54960">MALHWIKWLEQKGSGVSKTGNEKAQDLSALKLGSSVAARQLKYSLFAAILLGLIITAFQIVSDYRWIGDVYRQANERVLESSVPVANEAVTKRDTDLAEAIVRGMMVQRSVSKVTITNEDGSVLYQRKRATGEIPVSRWAEQLFGGLQTREILLPGDTGSSSGSVGMMVVELNPQVFVTVFMSRSAWSFLANMVFAVAMAVVFAALSYFVFSRPLIKLAHYIVKSDPTDVKHPFEMPPMHRHDDEVQLLGSVTVGLFGMIRGQIGQLQRARDDLLDANVNLEARVESRTRELNDAMGKLEVLASTDPLTGLANRRVFMTRLEENLSIWKRRDTPMSILLLDIDKFKLLNDTYGHQAGDAVLASLSKLLQRSLRDIDLPARLGGEEFAILLPGEEKEGAMILAERLRASLEQDAVAFGGKHLNYTSSFGVISLPTQAAIAKMDVEVARDVALLKSRENSDLADILYSLADEALYRAKETGRNRCTFADLSHLSVQVKS</sequence>
<dbReference type="PROSITE" id="PS50887">
    <property type="entry name" value="GGDEF"/>
    <property type="match status" value="1"/>
</dbReference>
<dbReference type="InterPro" id="IPR029787">
    <property type="entry name" value="Nucleotide_cyclase"/>
</dbReference>
<keyword evidence="3" id="KW-0472">Membrane</keyword>
<gene>
    <name evidence="5" type="ORF">SAMN05428964_1011223</name>
</gene>
<dbReference type="GO" id="GO:0052621">
    <property type="term" value="F:diguanylate cyclase activity"/>
    <property type="evidence" value="ECO:0007669"/>
    <property type="project" value="UniProtKB-EC"/>
</dbReference>
<evidence type="ECO:0000256" key="3">
    <source>
        <dbReference type="SAM" id="Phobius"/>
    </source>
</evidence>
<feature type="domain" description="GGDEF" evidence="4">
    <location>
        <begin position="333"/>
        <end position="488"/>
    </location>
</feature>
<evidence type="ECO:0000313" key="6">
    <source>
        <dbReference type="Proteomes" id="UP000219068"/>
    </source>
</evidence>
<name>A0A285RLP3_9PROT</name>
<dbReference type="AlphaFoldDB" id="A0A285RLP3"/>
<reference evidence="5 6" key="1">
    <citation type="submission" date="2017-08" db="EMBL/GenBank/DDBJ databases">
        <authorList>
            <person name="de Groot N.N."/>
        </authorList>
    </citation>
    <scope>NUCLEOTIDE SEQUENCE [LARGE SCALE GENOMIC DNA]</scope>
    <source>
        <strain evidence="5 6">USBA 78</strain>
    </source>
</reference>
<evidence type="ECO:0000256" key="2">
    <source>
        <dbReference type="ARBA" id="ARBA00034247"/>
    </source>
</evidence>
<dbReference type="GO" id="GO:0043709">
    <property type="term" value="P:cell adhesion involved in single-species biofilm formation"/>
    <property type="evidence" value="ECO:0007669"/>
    <property type="project" value="TreeGrafter"/>
</dbReference>
<dbReference type="SMART" id="SM00267">
    <property type="entry name" value="GGDEF"/>
    <property type="match status" value="1"/>
</dbReference>
<dbReference type="InterPro" id="IPR043128">
    <property type="entry name" value="Rev_trsase/Diguanyl_cyclase"/>
</dbReference>
<evidence type="ECO:0000259" key="4">
    <source>
        <dbReference type="PROSITE" id="PS50887"/>
    </source>
</evidence>
<accession>A0A285RLP3</accession>
<dbReference type="PANTHER" id="PTHR45138:SF9">
    <property type="entry name" value="DIGUANYLATE CYCLASE DGCM-RELATED"/>
    <property type="match status" value="1"/>
</dbReference>
<proteinExistence type="predicted"/>
<dbReference type="FunFam" id="3.30.70.270:FF:000001">
    <property type="entry name" value="Diguanylate cyclase domain protein"/>
    <property type="match status" value="1"/>
</dbReference>
<feature type="transmembrane region" description="Helical" evidence="3">
    <location>
        <begin position="41"/>
        <end position="61"/>
    </location>
</feature>
<evidence type="ECO:0000256" key="1">
    <source>
        <dbReference type="ARBA" id="ARBA00012528"/>
    </source>
</evidence>
<dbReference type="CDD" id="cd01949">
    <property type="entry name" value="GGDEF"/>
    <property type="match status" value="1"/>
</dbReference>
<dbReference type="InterPro" id="IPR000160">
    <property type="entry name" value="GGDEF_dom"/>
</dbReference>
<dbReference type="NCBIfam" id="TIGR00254">
    <property type="entry name" value="GGDEF"/>
    <property type="match status" value="1"/>
</dbReference>
<feature type="transmembrane region" description="Helical" evidence="3">
    <location>
        <begin position="189"/>
        <end position="211"/>
    </location>
</feature>
<dbReference type="PANTHER" id="PTHR45138">
    <property type="entry name" value="REGULATORY COMPONENTS OF SENSORY TRANSDUCTION SYSTEM"/>
    <property type="match status" value="1"/>
</dbReference>
<keyword evidence="3" id="KW-1133">Transmembrane helix</keyword>
<organism evidence="5 6">
    <name type="scientific">Thalassospira xiamenensis</name>
    <dbReference type="NCBI Taxonomy" id="220697"/>
    <lineage>
        <taxon>Bacteria</taxon>
        <taxon>Pseudomonadati</taxon>
        <taxon>Pseudomonadota</taxon>
        <taxon>Alphaproteobacteria</taxon>
        <taxon>Rhodospirillales</taxon>
        <taxon>Thalassospiraceae</taxon>
        <taxon>Thalassospira</taxon>
    </lineage>
</organism>
<dbReference type="EMBL" id="OBMM01000001">
    <property type="protein sequence ID" value="SOB94784.1"/>
    <property type="molecule type" value="Genomic_DNA"/>
</dbReference>
<protein>
    <recommendedName>
        <fullName evidence="1">diguanylate cyclase</fullName>
        <ecNumber evidence="1">2.7.7.65</ecNumber>
    </recommendedName>
</protein>
<dbReference type="InterPro" id="IPR050469">
    <property type="entry name" value="Diguanylate_Cyclase"/>
</dbReference>
<evidence type="ECO:0000313" key="5">
    <source>
        <dbReference type="EMBL" id="SOB94784.1"/>
    </source>
</evidence>
<comment type="catalytic activity">
    <reaction evidence="2">
        <text>2 GTP = 3',3'-c-di-GMP + 2 diphosphate</text>
        <dbReference type="Rhea" id="RHEA:24898"/>
        <dbReference type="ChEBI" id="CHEBI:33019"/>
        <dbReference type="ChEBI" id="CHEBI:37565"/>
        <dbReference type="ChEBI" id="CHEBI:58805"/>
        <dbReference type="EC" id="2.7.7.65"/>
    </reaction>
</comment>